<keyword evidence="1" id="KW-1133">Transmembrane helix</keyword>
<feature type="transmembrane region" description="Helical" evidence="1">
    <location>
        <begin position="6"/>
        <end position="26"/>
    </location>
</feature>
<organism evidence="2 3">
    <name type="scientific">Nonomuraea salmonea</name>
    <dbReference type="NCBI Taxonomy" id="46181"/>
    <lineage>
        <taxon>Bacteria</taxon>
        <taxon>Bacillati</taxon>
        <taxon>Actinomycetota</taxon>
        <taxon>Actinomycetes</taxon>
        <taxon>Streptosporangiales</taxon>
        <taxon>Streptosporangiaceae</taxon>
        <taxon>Nonomuraea</taxon>
    </lineage>
</organism>
<evidence type="ECO:0000313" key="2">
    <source>
        <dbReference type="EMBL" id="MFB9469507.1"/>
    </source>
</evidence>
<evidence type="ECO:0008006" key="4">
    <source>
        <dbReference type="Google" id="ProtNLM"/>
    </source>
</evidence>
<feature type="transmembrane region" description="Helical" evidence="1">
    <location>
        <begin position="94"/>
        <end position="116"/>
    </location>
</feature>
<feature type="transmembrane region" description="Helical" evidence="1">
    <location>
        <begin position="63"/>
        <end position="82"/>
    </location>
</feature>
<accession>A0ABV5NGW2</accession>
<keyword evidence="1" id="KW-0812">Transmembrane</keyword>
<dbReference type="PANTHER" id="PTHR36974:SF1">
    <property type="entry name" value="DOXX FAMILY MEMBRANE PROTEIN"/>
    <property type="match status" value="1"/>
</dbReference>
<evidence type="ECO:0000256" key="1">
    <source>
        <dbReference type="SAM" id="Phobius"/>
    </source>
</evidence>
<sequence>MDVIAAVLAVFLGVTGVAHFVVPGYFRSLVPSWLGAAGLLVAVSGVAELVVGVFIAVPPTRAAGAWAAAALIGAYLVSHLDAVRHARPRHTNVLLRPGVVAARLVVNVGYIGWALLVATGA</sequence>
<feature type="transmembrane region" description="Helical" evidence="1">
    <location>
        <begin position="33"/>
        <end position="57"/>
    </location>
</feature>
<reference evidence="2 3" key="1">
    <citation type="submission" date="2024-09" db="EMBL/GenBank/DDBJ databases">
        <authorList>
            <person name="Sun Q."/>
            <person name="Mori K."/>
        </authorList>
    </citation>
    <scope>NUCLEOTIDE SEQUENCE [LARGE SCALE GENOMIC DNA]</scope>
    <source>
        <strain evidence="2 3">JCM 3324</strain>
    </source>
</reference>
<dbReference type="RefSeq" id="WP_379482871.1">
    <property type="nucleotide sequence ID" value="NZ_JBHMCF010000008.1"/>
</dbReference>
<comment type="caution">
    <text evidence="2">The sequence shown here is derived from an EMBL/GenBank/DDBJ whole genome shotgun (WGS) entry which is preliminary data.</text>
</comment>
<dbReference type="EMBL" id="JBHMCF010000008">
    <property type="protein sequence ID" value="MFB9469507.1"/>
    <property type="molecule type" value="Genomic_DNA"/>
</dbReference>
<dbReference type="Proteomes" id="UP001589568">
    <property type="component" value="Unassembled WGS sequence"/>
</dbReference>
<protein>
    <recommendedName>
        <fullName evidence="4">DoxX family protein</fullName>
    </recommendedName>
</protein>
<gene>
    <name evidence="2" type="ORF">ACFFR3_08305</name>
</gene>
<dbReference type="PANTHER" id="PTHR36974">
    <property type="entry name" value="MEMBRANE PROTEIN-RELATED"/>
    <property type="match status" value="1"/>
</dbReference>
<keyword evidence="3" id="KW-1185">Reference proteome</keyword>
<evidence type="ECO:0000313" key="3">
    <source>
        <dbReference type="Proteomes" id="UP001589568"/>
    </source>
</evidence>
<name>A0ABV5NGW2_9ACTN</name>
<keyword evidence="1" id="KW-0472">Membrane</keyword>
<proteinExistence type="predicted"/>